<proteinExistence type="predicted"/>
<feature type="compositionally biased region" description="Polar residues" evidence="1">
    <location>
        <begin position="15"/>
        <end position="29"/>
    </location>
</feature>
<feature type="region of interest" description="Disordered" evidence="1">
    <location>
        <begin position="1"/>
        <end position="29"/>
    </location>
</feature>
<evidence type="ECO:0000313" key="2">
    <source>
        <dbReference type="EMBL" id="JAE07886.1"/>
    </source>
</evidence>
<sequence length="29" mass="3224">MEQFGMTQGRKRRSSSTCSCVQPGSHSHL</sequence>
<protein>
    <submittedName>
        <fullName evidence="2">Uncharacterized protein</fullName>
    </submittedName>
</protein>
<evidence type="ECO:0000256" key="1">
    <source>
        <dbReference type="SAM" id="MobiDB-lite"/>
    </source>
</evidence>
<dbReference type="AlphaFoldDB" id="A0A0A9FCL7"/>
<reference evidence="2" key="1">
    <citation type="submission" date="2014-09" db="EMBL/GenBank/DDBJ databases">
        <authorList>
            <person name="Magalhaes I.L.F."/>
            <person name="Oliveira U."/>
            <person name="Santos F.R."/>
            <person name="Vidigal T.H.D.A."/>
            <person name="Brescovit A.D."/>
            <person name="Santos A.J."/>
        </authorList>
    </citation>
    <scope>NUCLEOTIDE SEQUENCE</scope>
    <source>
        <tissue evidence="2">Shoot tissue taken approximately 20 cm above the soil surface</tissue>
    </source>
</reference>
<name>A0A0A9FCL7_ARUDO</name>
<organism evidence="2">
    <name type="scientific">Arundo donax</name>
    <name type="common">Giant reed</name>
    <name type="synonym">Donax arundinaceus</name>
    <dbReference type="NCBI Taxonomy" id="35708"/>
    <lineage>
        <taxon>Eukaryota</taxon>
        <taxon>Viridiplantae</taxon>
        <taxon>Streptophyta</taxon>
        <taxon>Embryophyta</taxon>
        <taxon>Tracheophyta</taxon>
        <taxon>Spermatophyta</taxon>
        <taxon>Magnoliopsida</taxon>
        <taxon>Liliopsida</taxon>
        <taxon>Poales</taxon>
        <taxon>Poaceae</taxon>
        <taxon>PACMAD clade</taxon>
        <taxon>Arundinoideae</taxon>
        <taxon>Arundineae</taxon>
        <taxon>Arundo</taxon>
    </lineage>
</organism>
<reference evidence="2" key="2">
    <citation type="journal article" date="2015" name="Data Brief">
        <title>Shoot transcriptome of the giant reed, Arundo donax.</title>
        <authorList>
            <person name="Barrero R.A."/>
            <person name="Guerrero F.D."/>
            <person name="Moolhuijzen P."/>
            <person name="Goolsby J.A."/>
            <person name="Tidwell J."/>
            <person name="Bellgard S.E."/>
            <person name="Bellgard M.I."/>
        </authorList>
    </citation>
    <scope>NUCLEOTIDE SEQUENCE</scope>
    <source>
        <tissue evidence="2">Shoot tissue taken approximately 20 cm above the soil surface</tissue>
    </source>
</reference>
<dbReference type="EMBL" id="GBRH01190010">
    <property type="protein sequence ID" value="JAE07886.1"/>
    <property type="molecule type" value="Transcribed_RNA"/>
</dbReference>
<accession>A0A0A9FCL7</accession>